<dbReference type="EMBL" id="CP046236">
    <property type="protein sequence ID" value="WFD48891.1"/>
    <property type="molecule type" value="Genomic_DNA"/>
</dbReference>
<keyword evidence="3 5" id="KW-1133">Transmembrane helix</keyword>
<dbReference type="EC" id="1.14.18.5" evidence="7"/>
<gene>
    <name evidence="7" type="primary">SUR2</name>
    <name evidence="7" type="ORF">GLX27_003564</name>
</gene>
<evidence type="ECO:0000313" key="7">
    <source>
        <dbReference type="EMBL" id="WFD48891.1"/>
    </source>
</evidence>
<protein>
    <submittedName>
        <fullName evidence="7">Sphingolipid C4-monooxygenase</fullName>
        <ecNumber evidence="7">1.14.18.5</ecNumber>
    </submittedName>
</protein>
<evidence type="ECO:0000256" key="1">
    <source>
        <dbReference type="ARBA" id="ARBA00004370"/>
    </source>
</evidence>
<keyword evidence="4 5" id="KW-0472">Membrane</keyword>
<accession>A0ABY8ETZ8</accession>
<name>A0ABY8ETZ8_MALFU</name>
<dbReference type="InterPro" id="IPR050307">
    <property type="entry name" value="Sterol_Desaturase_Related"/>
</dbReference>
<evidence type="ECO:0000256" key="3">
    <source>
        <dbReference type="ARBA" id="ARBA00022989"/>
    </source>
</evidence>
<comment type="subcellular location">
    <subcellularLocation>
        <location evidence="1">Membrane</location>
    </subcellularLocation>
</comment>
<feature type="domain" description="Fatty acid hydroxylase" evidence="6">
    <location>
        <begin position="171"/>
        <end position="307"/>
    </location>
</feature>
<evidence type="ECO:0000256" key="5">
    <source>
        <dbReference type="SAM" id="Phobius"/>
    </source>
</evidence>
<evidence type="ECO:0000259" key="6">
    <source>
        <dbReference type="Pfam" id="PF04116"/>
    </source>
</evidence>
<keyword evidence="7" id="KW-0560">Oxidoreductase</keyword>
<dbReference type="GO" id="GO:0102772">
    <property type="term" value="F:sphingolipid C4-monooxygenase activity"/>
    <property type="evidence" value="ECO:0007669"/>
    <property type="project" value="UniProtKB-EC"/>
</dbReference>
<feature type="transmembrane region" description="Helical" evidence="5">
    <location>
        <begin position="159"/>
        <end position="179"/>
    </location>
</feature>
<feature type="transmembrane region" description="Helical" evidence="5">
    <location>
        <begin position="87"/>
        <end position="106"/>
    </location>
</feature>
<dbReference type="PANTHER" id="PTHR11863">
    <property type="entry name" value="STEROL DESATURASE"/>
    <property type="match status" value="1"/>
</dbReference>
<proteinExistence type="predicted"/>
<dbReference type="InterPro" id="IPR006694">
    <property type="entry name" value="Fatty_acid_hydroxylase"/>
</dbReference>
<evidence type="ECO:0000256" key="2">
    <source>
        <dbReference type="ARBA" id="ARBA00022692"/>
    </source>
</evidence>
<organism evidence="7 8">
    <name type="scientific">Malassezia furfur</name>
    <name type="common">Pityriasis versicolor infection agent</name>
    <name type="synonym">Pityrosporum furfur</name>
    <dbReference type="NCBI Taxonomy" id="55194"/>
    <lineage>
        <taxon>Eukaryota</taxon>
        <taxon>Fungi</taxon>
        <taxon>Dikarya</taxon>
        <taxon>Basidiomycota</taxon>
        <taxon>Ustilaginomycotina</taxon>
        <taxon>Malasseziomycetes</taxon>
        <taxon>Malasseziales</taxon>
        <taxon>Malasseziaceae</taxon>
        <taxon>Malassezia</taxon>
    </lineage>
</organism>
<keyword evidence="2 5" id="KW-0812">Transmembrane</keyword>
<evidence type="ECO:0000313" key="8">
    <source>
        <dbReference type="Proteomes" id="UP000818624"/>
    </source>
</evidence>
<keyword evidence="8" id="KW-1185">Reference proteome</keyword>
<dbReference type="Proteomes" id="UP000818624">
    <property type="component" value="Chromosome 3"/>
</dbReference>
<feature type="transmembrane region" description="Helical" evidence="5">
    <location>
        <begin position="366"/>
        <end position="385"/>
    </location>
</feature>
<dbReference type="Pfam" id="PF04116">
    <property type="entry name" value="FA_hydroxylase"/>
    <property type="match status" value="1"/>
</dbReference>
<evidence type="ECO:0000256" key="4">
    <source>
        <dbReference type="ARBA" id="ARBA00023136"/>
    </source>
</evidence>
<sequence length="388" mass="44303">MARGALGDAEVGALVRQTLPFYYQKEARVWSAISDKHLSLLLPVLIYWVTSLAYHALDVLQPAWSERFRMHPPEQVAKRNRVTMRRVIEMVLLQHAIQTVLGLIVLEDTPSVGAWRTDVHPEEEVLRVVSWLRAAYALVVPGGAGRAADLLLVRAGIALYWWGLPWLQFWLACFIMDAWQYALHRLMHEVRFLYRHLHSHHHRLYVPYAFGALYNHPLEGLLLDTAGAALAQLGSLINLRQSMVFFMLSTYKTVSDHCGYAFPWYYHPIHLLFPNSAEYHDVHHQRQGLRYNYSQPFFVHFDTLLGTRMDPADFHAMLDQAKARQEGRGDKDEPRVATVALPPRARAATVDDKVTARSSPYTTASVWSVVFFVGILVVPVVAYSVGPW</sequence>
<reference evidence="7 8" key="1">
    <citation type="journal article" date="2020" name="Elife">
        <title>Loss of centromere function drives karyotype evolution in closely related Malassezia species.</title>
        <authorList>
            <person name="Sankaranarayanan S.R."/>
            <person name="Ianiri G."/>
            <person name="Coelho M.A."/>
            <person name="Reza M.H."/>
            <person name="Thimmappa B.C."/>
            <person name="Ganguly P."/>
            <person name="Vadnala R.N."/>
            <person name="Sun S."/>
            <person name="Siddharthan R."/>
            <person name="Tellgren-Roth C."/>
            <person name="Dawson T.L."/>
            <person name="Heitman J."/>
            <person name="Sanyal K."/>
        </authorList>
    </citation>
    <scope>NUCLEOTIDE SEQUENCE [LARGE SCALE GENOMIC DNA]</scope>
    <source>
        <strain evidence="7">CBS14141</strain>
    </source>
</reference>